<dbReference type="OrthoDB" id="9801945at2"/>
<evidence type="ECO:0000256" key="1">
    <source>
        <dbReference type="ARBA" id="ARBA00022741"/>
    </source>
</evidence>
<dbReference type="InterPro" id="IPR044672">
    <property type="entry name" value="MOCS2A"/>
</dbReference>
<dbReference type="PANTHER" id="PTHR33359:SF1">
    <property type="entry name" value="MOLYBDOPTERIN SYNTHASE SULFUR CARRIER SUBUNIT"/>
    <property type="match status" value="1"/>
</dbReference>
<dbReference type="Gene3D" id="3.10.20.30">
    <property type="match status" value="1"/>
</dbReference>
<name>A0A177NIU6_9GAMM</name>
<dbReference type="EMBL" id="LUUI01000084">
    <property type="protein sequence ID" value="OAI17907.1"/>
    <property type="molecule type" value="Genomic_DNA"/>
</dbReference>
<comment type="caution">
    <text evidence="4">The sequence shown here is derived from an EMBL/GenBank/DDBJ whole genome shotgun (WGS) entry which is preliminary data.</text>
</comment>
<comment type="similarity">
    <text evidence="2">Belongs to the MoaD family.</text>
</comment>
<dbReference type="Proteomes" id="UP000078476">
    <property type="component" value="Unassembled WGS sequence"/>
</dbReference>
<reference evidence="4 5" key="1">
    <citation type="submission" date="2016-03" db="EMBL/GenBank/DDBJ databases">
        <authorList>
            <person name="Ploux O."/>
        </authorList>
    </citation>
    <scope>NUCLEOTIDE SEQUENCE [LARGE SCALE GENOMIC DNA]</scope>
    <source>
        <strain evidence="4 5">R-45370</strain>
    </source>
</reference>
<dbReference type="GO" id="GO:0006777">
    <property type="term" value="P:Mo-molybdopterin cofactor biosynthetic process"/>
    <property type="evidence" value="ECO:0007669"/>
    <property type="project" value="InterPro"/>
</dbReference>
<dbReference type="AlphaFoldDB" id="A0A177NIU6"/>
<evidence type="ECO:0000256" key="2">
    <source>
        <dbReference type="ARBA" id="ARBA00024200"/>
    </source>
</evidence>
<protein>
    <recommendedName>
        <fullName evidence="3">Molybdopterin synthase sulfur carrier subunit</fullName>
    </recommendedName>
</protein>
<dbReference type="CDD" id="cd00754">
    <property type="entry name" value="Ubl_MoaD"/>
    <property type="match status" value="1"/>
</dbReference>
<dbReference type="InterPro" id="IPR003749">
    <property type="entry name" value="ThiS/MoaD-like"/>
</dbReference>
<organism evidence="4 5">
    <name type="scientific">Methylomonas lenta</name>
    <dbReference type="NCBI Taxonomy" id="980561"/>
    <lineage>
        <taxon>Bacteria</taxon>
        <taxon>Pseudomonadati</taxon>
        <taxon>Pseudomonadota</taxon>
        <taxon>Gammaproteobacteria</taxon>
        <taxon>Methylococcales</taxon>
        <taxon>Methylococcaceae</taxon>
        <taxon>Methylomonas</taxon>
    </lineage>
</organism>
<evidence type="ECO:0000256" key="3">
    <source>
        <dbReference type="ARBA" id="ARBA00024247"/>
    </source>
</evidence>
<keyword evidence="1" id="KW-0547">Nucleotide-binding</keyword>
<dbReference type="PANTHER" id="PTHR33359">
    <property type="entry name" value="MOLYBDOPTERIN SYNTHASE SULFUR CARRIER SUBUNIT"/>
    <property type="match status" value="1"/>
</dbReference>
<keyword evidence="5" id="KW-1185">Reference proteome</keyword>
<sequence>MSIKVRYFASLKESVGRGEDECHTTFPMPVQAVWQQLNPELAMPETLLIAVNMNYVKHDAMVEDGDELAFFPPVTGG</sequence>
<evidence type="ECO:0000313" key="5">
    <source>
        <dbReference type="Proteomes" id="UP000078476"/>
    </source>
</evidence>
<dbReference type="InterPro" id="IPR016155">
    <property type="entry name" value="Mopterin_synth/thiamin_S_b"/>
</dbReference>
<dbReference type="GO" id="GO:1990133">
    <property type="term" value="C:molybdopterin adenylyltransferase complex"/>
    <property type="evidence" value="ECO:0007669"/>
    <property type="project" value="TreeGrafter"/>
</dbReference>
<proteinExistence type="inferred from homology"/>
<accession>A0A177NIU6</accession>
<dbReference type="STRING" id="980561.A1359_05535"/>
<dbReference type="InterPro" id="IPR012675">
    <property type="entry name" value="Beta-grasp_dom_sf"/>
</dbReference>
<gene>
    <name evidence="4" type="ORF">A1359_05535</name>
</gene>
<dbReference type="Pfam" id="PF02597">
    <property type="entry name" value="ThiS"/>
    <property type="match status" value="1"/>
</dbReference>
<dbReference type="SUPFAM" id="SSF54285">
    <property type="entry name" value="MoaD/ThiS"/>
    <property type="match status" value="1"/>
</dbReference>
<dbReference type="RefSeq" id="WP_066979657.1">
    <property type="nucleotide sequence ID" value="NZ_LUUI01000084.1"/>
</dbReference>
<evidence type="ECO:0000313" key="4">
    <source>
        <dbReference type="EMBL" id="OAI17907.1"/>
    </source>
</evidence>
<dbReference type="GO" id="GO:0000166">
    <property type="term" value="F:nucleotide binding"/>
    <property type="evidence" value="ECO:0007669"/>
    <property type="project" value="UniProtKB-KW"/>
</dbReference>